<dbReference type="InterPro" id="IPR050214">
    <property type="entry name" value="Cys_Synth/Cystath_Beta-Synth"/>
</dbReference>
<dbReference type="SUPFAM" id="SSF53686">
    <property type="entry name" value="Tryptophan synthase beta subunit-like PLP-dependent enzymes"/>
    <property type="match status" value="1"/>
</dbReference>
<gene>
    <name evidence="4" type="ORF">E6K81_07740</name>
</gene>
<dbReference type="PANTHER" id="PTHR10314">
    <property type="entry name" value="CYSTATHIONINE BETA-SYNTHASE"/>
    <property type="match status" value="1"/>
</dbReference>
<comment type="cofactor">
    <cofactor evidence="1">
        <name>pyridoxal 5'-phosphate</name>
        <dbReference type="ChEBI" id="CHEBI:597326"/>
    </cofactor>
</comment>
<proteinExistence type="predicted"/>
<feature type="domain" description="Tryptophan synthase beta chain-like PALP" evidence="3">
    <location>
        <begin position="18"/>
        <end position="296"/>
    </location>
</feature>
<dbReference type="CDD" id="cd01561">
    <property type="entry name" value="CBS_like"/>
    <property type="match status" value="1"/>
</dbReference>
<dbReference type="AlphaFoldDB" id="A0A538U8Y0"/>
<dbReference type="GO" id="GO:0006535">
    <property type="term" value="P:cysteine biosynthetic process from serine"/>
    <property type="evidence" value="ECO:0007669"/>
    <property type="project" value="InterPro"/>
</dbReference>
<dbReference type="Proteomes" id="UP000319771">
    <property type="component" value="Unassembled WGS sequence"/>
</dbReference>
<dbReference type="EMBL" id="VBPB01000112">
    <property type="protein sequence ID" value="TMQ72317.1"/>
    <property type="molecule type" value="Genomic_DNA"/>
</dbReference>
<dbReference type="GO" id="GO:0016765">
    <property type="term" value="F:transferase activity, transferring alkyl or aryl (other than methyl) groups"/>
    <property type="evidence" value="ECO:0007669"/>
    <property type="project" value="UniProtKB-ARBA"/>
</dbReference>
<evidence type="ECO:0000259" key="3">
    <source>
        <dbReference type="Pfam" id="PF00291"/>
    </source>
</evidence>
<comment type="caution">
    <text evidence="4">The sequence shown here is derived from an EMBL/GenBank/DDBJ whole genome shotgun (WGS) entry which is preliminary data.</text>
</comment>
<name>A0A538U8Y0_UNCEI</name>
<evidence type="ECO:0000256" key="1">
    <source>
        <dbReference type="ARBA" id="ARBA00001933"/>
    </source>
</evidence>
<evidence type="ECO:0000256" key="2">
    <source>
        <dbReference type="ARBA" id="ARBA00022898"/>
    </source>
</evidence>
<keyword evidence="2" id="KW-0663">Pyridoxal phosphate</keyword>
<dbReference type="Pfam" id="PF00291">
    <property type="entry name" value="PALP"/>
    <property type="match status" value="1"/>
</dbReference>
<dbReference type="Gene3D" id="3.40.50.1100">
    <property type="match status" value="2"/>
</dbReference>
<dbReference type="InterPro" id="IPR001216">
    <property type="entry name" value="P-phosphate_BS"/>
</dbReference>
<accession>A0A538U8Y0</accession>
<protein>
    <submittedName>
        <fullName evidence="4">PLP-dependent cysteine synthase family protein</fullName>
    </submittedName>
</protein>
<organism evidence="4 5">
    <name type="scientific">Eiseniibacteriota bacterium</name>
    <dbReference type="NCBI Taxonomy" id="2212470"/>
    <lineage>
        <taxon>Bacteria</taxon>
        <taxon>Candidatus Eiseniibacteriota</taxon>
    </lineage>
</organism>
<sequence length="310" mass="32099">MAILRAPILRLPLADLTARIGGTPLVPVSGLAGIPEGVTVLGKCEWLNPGGSVKDRAAWGIVSAAASAGRLGSGRALLDATSGNTGIAYAWIGAARGFRVTLCVPANASAARLRLLAALGAEVIPTDPMEGTDGAILEARRLLAEHPDRYFHADQYANPANWQAHYHGTAEEIWADTAGRVTHLVAGIGTAGTLVGTARRLRERSAVLEAIAVQPDSPFHALEGLKHLPSAMVPAIYDPSVHQRTVAVGSEAAIAMARRQARRGLPVGGSGGAALVAAERVAQGLTHGVVVAILPDGAERYLDQPMWSGS</sequence>
<dbReference type="PROSITE" id="PS00901">
    <property type="entry name" value="CYS_SYNTHASE"/>
    <property type="match status" value="1"/>
</dbReference>
<dbReference type="InterPro" id="IPR036052">
    <property type="entry name" value="TrpB-like_PALP_sf"/>
</dbReference>
<evidence type="ECO:0000313" key="5">
    <source>
        <dbReference type="Proteomes" id="UP000319771"/>
    </source>
</evidence>
<evidence type="ECO:0000313" key="4">
    <source>
        <dbReference type="EMBL" id="TMQ72317.1"/>
    </source>
</evidence>
<reference evidence="4 5" key="1">
    <citation type="journal article" date="2019" name="Nat. Microbiol.">
        <title>Mediterranean grassland soil C-N compound turnover is dependent on rainfall and depth, and is mediated by genomically divergent microorganisms.</title>
        <authorList>
            <person name="Diamond S."/>
            <person name="Andeer P.F."/>
            <person name="Li Z."/>
            <person name="Crits-Christoph A."/>
            <person name="Burstein D."/>
            <person name="Anantharaman K."/>
            <person name="Lane K.R."/>
            <person name="Thomas B.C."/>
            <person name="Pan C."/>
            <person name="Northen T.R."/>
            <person name="Banfield J.F."/>
        </authorList>
    </citation>
    <scope>NUCLEOTIDE SEQUENCE [LARGE SCALE GENOMIC DNA]</scope>
    <source>
        <strain evidence="4">WS_11</strain>
    </source>
</reference>
<dbReference type="InterPro" id="IPR001926">
    <property type="entry name" value="TrpB-like_PALP"/>
</dbReference>